<feature type="region of interest" description="Disordered" evidence="1">
    <location>
        <begin position="212"/>
        <end position="305"/>
    </location>
</feature>
<name>A0A1Y2F077_PROLT</name>
<evidence type="ECO:0000313" key="4">
    <source>
        <dbReference type="Proteomes" id="UP000193685"/>
    </source>
</evidence>
<gene>
    <name evidence="3" type="ORF">BCR37DRAFT_395305</name>
</gene>
<protein>
    <submittedName>
        <fullName evidence="3">Uncharacterized protein</fullName>
    </submittedName>
</protein>
<keyword evidence="4" id="KW-1185">Reference proteome</keyword>
<evidence type="ECO:0000256" key="1">
    <source>
        <dbReference type="SAM" id="MobiDB-lite"/>
    </source>
</evidence>
<dbReference type="GeneID" id="63788209"/>
<proteinExistence type="predicted"/>
<feature type="compositionally biased region" description="Acidic residues" evidence="1">
    <location>
        <begin position="279"/>
        <end position="293"/>
    </location>
</feature>
<comment type="caution">
    <text evidence="3">The sequence shown here is derived from an EMBL/GenBank/DDBJ whole genome shotgun (WGS) entry which is preliminary data.</text>
</comment>
<dbReference type="EMBL" id="MCFI01000023">
    <property type="protein sequence ID" value="ORY76375.1"/>
    <property type="molecule type" value="Genomic_DNA"/>
</dbReference>
<evidence type="ECO:0000313" key="3">
    <source>
        <dbReference type="EMBL" id="ORY76375.1"/>
    </source>
</evidence>
<accession>A0A1Y2F077</accession>
<sequence>MRISILLQTLTLVTCALAIAITPAPGAVSLVTRGNDHIQELFKAGLLPSPGDVLWKRQLCAAPVDKHGRYKLCVTCVRDGIRCAWNSTDKDELDLSCWCVRSPTGRANLIDLNKTGCWGGVMTDSQTCAYNPQPGDARAAANCYLPRGLLETVEILSSVADMFMTNGFKMPPIDQCPLRSLSDHFRYPGPSAGESDDAEEVARRRAIVAANKKANEDAKKAKAAAKAAEKQAKADAKKQKNAAKKAEKQRKAEEKKAEKQRKEEEKKAKKQKGKRDDIDSAEDDDDLDEDEPDTVSMPGPINRSLQLTRDEFAKLRADMAEQMKGAFMLLQLDQASQEFQPVYTANATRGVAEHSRAATGSQQDGFCKQAGCCKASARGGRH</sequence>
<organism evidence="3 4">
    <name type="scientific">Protomyces lactucae-debilis</name>
    <dbReference type="NCBI Taxonomy" id="2754530"/>
    <lineage>
        <taxon>Eukaryota</taxon>
        <taxon>Fungi</taxon>
        <taxon>Dikarya</taxon>
        <taxon>Ascomycota</taxon>
        <taxon>Taphrinomycotina</taxon>
        <taxon>Taphrinomycetes</taxon>
        <taxon>Taphrinales</taxon>
        <taxon>Protomycetaceae</taxon>
        <taxon>Protomyces</taxon>
    </lineage>
</organism>
<feature type="chain" id="PRO_5012305205" evidence="2">
    <location>
        <begin position="19"/>
        <end position="382"/>
    </location>
</feature>
<keyword evidence="2" id="KW-0732">Signal</keyword>
<dbReference type="AlphaFoldDB" id="A0A1Y2F077"/>
<reference evidence="3 4" key="1">
    <citation type="submission" date="2016-07" db="EMBL/GenBank/DDBJ databases">
        <title>Pervasive Adenine N6-methylation of Active Genes in Fungi.</title>
        <authorList>
            <consortium name="DOE Joint Genome Institute"/>
            <person name="Mondo S.J."/>
            <person name="Dannebaum R.O."/>
            <person name="Kuo R.C."/>
            <person name="Labutti K."/>
            <person name="Haridas S."/>
            <person name="Kuo A."/>
            <person name="Salamov A."/>
            <person name="Ahrendt S.R."/>
            <person name="Lipzen A."/>
            <person name="Sullivan W."/>
            <person name="Andreopoulos W.B."/>
            <person name="Clum A."/>
            <person name="Lindquist E."/>
            <person name="Daum C."/>
            <person name="Ramamoorthy G.K."/>
            <person name="Gryganskyi A."/>
            <person name="Culley D."/>
            <person name="Magnuson J.K."/>
            <person name="James T.Y."/>
            <person name="O'Malley M.A."/>
            <person name="Stajich J.E."/>
            <person name="Spatafora J.W."/>
            <person name="Visel A."/>
            <person name="Grigoriev I.V."/>
        </authorList>
    </citation>
    <scope>NUCLEOTIDE SEQUENCE [LARGE SCALE GENOMIC DNA]</scope>
    <source>
        <strain evidence="3 4">12-1054</strain>
    </source>
</reference>
<evidence type="ECO:0000256" key="2">
    <source>
        <dbReference type="SAM" id="SignalP"/>
    </source>
</evidence>
<feature type="compositionally biased region" description="Basic and acidic residues" evidence="1">
    <location>
        <begin position="227"/>
        <end position="267"/>
    </location>
</feature>
<dbReference type="RefSeq" id="XP_040722638.1">
    <property type="nucleotide sequence ID" value="XM_040871610.1"/>
</dbReference>
<feature type="signal peptide" evidence="2">
    <location>
        <begin position="1"/>
        <end position="18"/>
    </location>
</feature>
<dbReference type="Proteomes" id="UP000193685">
    <property type="component" value="Unassembled WGS sequence"/>
</dbReference>